<dbReference type="PIRSF" id="PIRSF009283">
    <property type="entry name" value="HPP_dOase"/>
    <property type="match status" value="1"/>
</dbReference>
<dbReference type="PANTHER" id="PTHR11959">
    <property type="entry name" value="4-HYDROXYPHENYLPYRUVATE DIOXYGENASE"/>
    <property type="match status" value="1"/>
</dbReference>
<comment type="similarity">
    <text evidence="1">Belongs to the 4HPPD family.</text>
</comment>
<keyword evidence="8" id="KW-0560">Oxidoreductase</keyword>
<evidence type="ECO:0000256" key="4">
    <source>
        <dbReference type="ARBA" id="ARBA00023004"/>
    </source>
</evidence>
<keyword evidence="3" id="KW-0677">Repeat</keyword>
<gene>
    <name evidence="8" type="primary">hppD</name>
    <name evidence="8" type="ORF">ICL16_18855</name>
</gene>
<dbReference type="GO" id="GO:0003868">
    <property type="term" value="F:4-hydroxyphenylpyruvate dioxygenase activity"/>
    <property type="evidence" value="ECO:0007669"/>
    <property type="project" value="UniProtKB-EC"/>
</dbReference>
<dbReference type="PROSITE" id="PS51819">
    <property type="entry name" value="VOC"/>
    <property type="match status" value="2"/>
</dbReference>
<dbReference type="GO" id="GO:0006572">
    <property type="term" value="P:L-tyrosine catabolic process"/>
    <property type="evidence" value="ECO:0007669"/>
    <property type="project" value="TreeGrafter"/>
</dbReference>
<feature type="region of interest" description="Disordered" evidence="6">
    <location>
        <begin position="140"/>
        <end position="167"/>
    </location>
</feature>
<dbReference type="Proteomes" id="UP000629098">
    <property type="component" value="Unassembled WGS sequence"/>
</dbReference>
<comment type="cofactor">
    <cofactor evidence="5">
        <name>Fe cation</name>
        <dbReference type="ChEBI" id="CHEBI:24875"/>
    </cofactor>
    <text evidence="5">Binds 1 Fe cation per subunit.</text>
</comment>
<dbReference type="RefSeq" id="WP_190830641.1">
    <property type="nucleotide sequence ID" value="NZ_CAWPPI010000063.1"/>
</dbReference>
<evidence type="ECO:0000313" key="8">
    <source>
        <dbReference type="EMBL" id="MBD2774077.1"/>
    </source>
</evidence>
<dbReference type="InterPro" id="IPR041736">
    <property type="entry name" value="4OHPhenylPyrv_dOase_N"/>
</dbReference>
<dbReference type="InterPro" id="IPR041735">
    <property type="entry name" value="4OHPhenylPyrv_dOase_C"/>
</dbReference>
<dbReference type="PANTHER" id="PTHR11959:SF1">
    <property type="entry name" value="4-HYDROXYPHENYLPYRUVATE DIOXYGENASE"/>
    <property type="match status" value="1"/>
</dbReference>
<evidence type="ECO:0000256" key="2">
    <source>
        <dbReference type="ARBA" id="ARBA00022723"/>
    </source>
</evidence>
<feature type="binding site" evidence="5">
    <location>
        <position position="255"/>
    </location>
    <ligand>
        <name>Fe cation</name>
        <dbReference type="ChEBI" id="CHEBI:24875"/>
    </ligand>
</feature>
<dbReference type="EMBL" id="JACXAE010000063">
    <property type="protein sequence ID" value="MBD2774077.1"/>
    <property type="molecule type" value="Genomic_DNA"/>
</dbReference>
<dbReference type="AlphaFoldDB" id="A0A8J7BXN2"/>
<organism evidence="8 9">
    <name type="scientific">Iningainema tapete BLCC-T55</name>
    <dbReference type="NCBI Taxonomy" id="2748662"/>
    <lineage>
        <taxon>Bacteria</taxon>
        <taxon>Bacillati</taxon>
        <taxon>Cyanobacteriota</taxon>
        <taxon>Cyanophyceae</taxon>
        <taxon>Nostocales</taxon>
        <taxon>Scytonemataceae</taxon>
        <taxon>Iningainema tapete</taxon>
    </lineage>
</organism>
<dbReference type="Gene3D" id="3.10.180.10">
    <property type="entry name" value="2,3-Dihydroxybiphenyl 1,2-Dioxygenase, domain 1"/>
    <property type="match status" value="2"/>
</dbReference>
<dbReference type="CDD" id="cd08342">
    <property type="entry name" value="HPPD_N_like"/>
    <property type="match status" value="1"/>
</dbReference>
<dbReference type="InterPro" id="IPR004360">
    <property type="entry name" value="Glyas_Fos-R_dOase_dom"/>
</dbReference>
<keyword evidence="4 5" id="KW-0408">Iron</keyword>
<dbReference type="GO" id="GO:0046872">
    <property type="term" value="F:metal ion binding"/>
    <property type="evidence" value="ECO:0007669"/>
    <property type="project" value="UniProtKB-KW"/>
</dbReference>
<reference evidence="8" key="1">
    <citation type="submission" date="2020-09" db="EMBL/GenBank/DDBJ databases">
        <title>Iningainema tapete sp. nov. (Scytonemataceae, Cyanobacteria) from greenhouses in central Florida (USA) produces two types of nodularin with biosynthetic potential for microcystin-LR and anabaenopeptins.</title>
        <authorList>
            <person name="Berthold D.E."/>
            <person name="Lefler F.W."/>
            <person name="Huang I.-S."/>
            <person name="Abdulla H."/>
            <person name="Zimba P.V."/>
            <person name="Laughinghouse H.D. IV."/>
        </authorList>
    </citation>
    <scope>NUCLEOTIDE SEQUENCE</scope>
    <source>
        <strain evidence="8">BLCCT55</strain>
    </source>
</reference>
<feature type="domain" description="VOC" evidence="7">
    <location>
        <begin position="174"/>
        <end position="333"/>
    </location>
</feature>
<dbReference type="Pfam" id="PF13669">
    <property type="entry name" value="Glyoxalase_4"/>
    <property type="match status" value="1"/>
</dbReference>
<dbReference type="NCBIfam" id="TIGR01263">
    <property type="entry name" value="4HPPD"/>
    <property type="match status" value="1"/>
</dbReference>
<dbReference type="EC" id="1.13.11.27" evidence="8"/>
<evidence type="ECO:0000256" key="1">
    <source>
        <dbReference type="ARBA" id="ARBA00005877"/>
    </source>
</evidence>
<dbReference type="CDD" id="cd07250">
    <property type="entry name" value="HPPD_C_like"/>
    <property type="match status" value="1"/>
</dbReference>
<dbReference type="SUPFAM" id="SSF54593">
    <property type="entry name" value="Glyoxalase/Bleomycin resistance protein/Dihydroxybiphenyl dioxygenase"/>
    <property type="match status" value="1"/>
</dbReference>
<keyword evidence="2 5" id="KW-0479">Metal-binding</keyword>
<evidence type="ECO:0000256" key="6">
    <source>
        <dbReference type="SAM" id="MobiDB-lite"/>
    </source>
</evidence>
<proteinExistence type="inferred from homology"/>
<dbReference type="Pfam" id="PF00903">
    <property type="entry name" value="Glyoxalase"/>
    <property type="match status" value="1"/>
</dbReference>
<evidence type="ECO:0000259" key="7">
    <source>
        <dbReference type="PROSITE" id="PS51819"/>
    </source>
</evidence>
<feature type="binding site" evidence="5">
    <location>
        <position position="344"/>
    </location>
    <ligand>
        <name>Fe cation</name>
        <dbReference type="ChEBI" id="CHEBI:24875"/>
    </ligand>
</feature>
<evidence type="ECO:0000256" key="3">
    <source>
        <dbReference type="ARBA" id="ARBA00022737"/>
    </source>
</evidence>
<protein>
    <submittedName>
        <fullName evidence="8">4-hydroxyphenylpyruvate dioxygenase</fullName>
        <ecNumber evidence="8">1.13.11.27</ecNumber>
    </submittedName>
</protein>
<keyword evidence="9" id="KW-1185">Reference proteome</keyword>
<feature type="binding site" evidence="5">
    <location>
        <position position="177"/>
    </location>
    <ligand>
        <name>Fe cation</name>
        <dbReference type="ChEBI" id="CHEBI:24875"/>
    </ligand>
</feature>
<comment type="caution">
    <text evidence="8">The sequence shown here is derived from an EMBL/GenBank/DDBJ whole genome shotgun (WGS) entry which is preliminary data.</text>
</comment>
<dbReference type="InterPro" id="IPR029068">
    <property type="entry name" value="Glyas_Bleomycin-R_OHBP_Dase"/>
</dbReference>
<feature type="domain" description="VOC" evidence="7">
    <location>
        <begin position="2"/>
        <end position="139"/>
    </location>
</feature>
<dbReference type="InterPro" id="IPR005956">
    <property type="entry name" value="4OHPhenylPyrv_dOase"/>
</dbReference>
<name>A0A8J7BXN2_9CYAN</name>
<sequence length="387" mass="43528">MQIDHVHFYVEDAQLWRDWFVRHLGFEALSYERISLTSQKSQEWGSHASTEILKNGSVYFLLSSPLSQTSPVAKFLRQHPPGVADVAFAVEDVEAAIAQALAHNTRVIKPIEQHQYGNTYIKWAKIAAWGSLTHTLVEKRTGEQGNRGVGEQGSWEEEESGNSNSPLPSSFFSGIDHIVLNVEAGELESAVAWYEKVLGFSRQQKFKIKTDRSGLYSQVLVSPNGSIQLPINEPTSANSQIQEFLDVNNGSGIQHIALRTPNLVKTIAQLRQNGLSLLSVPKSYYTDLKRRNRFPITSQQLQAIAQAEILVDWNEETPDDKINTPLLLQIFTQPIFGKPTFFFEFIERISQAKGFGEGNFRALFEAIEREQIKRGSLKDTGNEIHTS</sequence>
<evidence type="ECO:0000256" key="5">
    <source>
        <dbReference type="PIRSR" id="PIRSR009283-1"/>
    </source>
</evidence>
<evidence type="ECO:0000313" key="9">
    <source>
        <dbReference type="Proteomes" id="UP000629098"/>
    </source>
</evidence>
<keyword evidence="8" id="KW-0223">Dioxygenase</keyword>
<dbReference type="InterPro" id="IPR037523">
    <property type="entry name" value="VOC_core"/>
</dbReference>
<accession>A0A8J7BXN2</accession>